<sequence length="217" mass="23158">MICSLGMAVFLNSSAWLLMISTVKSNCSSSLSSSTNSELDTGFLELMMATALPCSKTLDNNGKNSSDKTPIFCTLRVATPMNLDNTGPNLPEQILERFKKATVGSSPTSAVVCSRAMTSKRFLTATPTQLDLPLSMSAKPAKESITPTERQLNGATDKSSLIKVLMSLEIATGSMKAKVAMALVAAENKPDLWTASGQVSRRETISLKIKVSLVLTM</sequence>
<protein>
    <recommendedName>
        <fullName evidence="4">Secreted protein</fullName>
    </recommendedName>
</protein>
<evidence type="ECO:0000256" key="1">
    <source>
        <dbReference type="SAM" id="SignalP"/>
    </source>
</evidence>
<name>A0A9P8PI35_WICPI</name>
<keyword evidence="1" id="KW-0732">Signal</keyword>
<reference evidence="2" key="2">
    <citation type="submission" date="2021-01" db="EMBL/GenBank/DDBJ databases">
        <authorList>
            <person name="Schikora-Tamarit M.A."/>
        </authorList>
    </citation>
    <scope>NUCLEOTIDE SEQUENCE</scope>
    <source>
        <strain evidence="2">CBS2887</strain>
    </source>
</reference>
<evidence type="ECO:0000313" key="2">
    <source>
        <dbReference type="EMBL" id="KAH3672232.1"/>
    </source>
</evidence>
<gene>
    <name evidence="2" type="ORF">WICPIJ_010084</name>
</gene>
<organism evidence="2 3">
    <name type="scientific">Wickerhamomyces pijperi</name>
    <name type="common">Yeast</name>
    <name type="synonym">Pichia pijperi</name>
    <dbReference type="NCBI Taxonomy" id="599730"/>
    <lineage>
        <taxon>Eukaryota</taxon>
        <taxon>Fungi</taxon>
        <taxon>Dikarya</taxon>
        <taxon>Ascomycota</taxon>
        <taxon>Saccharomycotina</taxon>
        <taxon>Saccharomycetes</taxon>
        <taxon>Phaffomycetales</taxon>
        <taxon>Wickerhamomycetaceae</taxon>
        <taxon>Wickerhamomyces</taxon>
    </lineage>
</organism>
<dbReference type="AlphaFoldDB" id="A0A9P8PI35"/>
<reference evidence="2" key="1">
    <citation type="journal article" date="2021" name="Open Biol.">
        <title>Shared evolutionary footprints suggest mitochondrial oxidative damage underlies multiple complex I losses in fungi.</title>
        <authorList>
            <person name="Schikora-Tamarit M.A."/>
            <person name="Marcet-Houben M."/>
            <person name="Nosek J."/>
            <person name="Gabaldon T."/>
        </authorList>
    </citation>
    <scope>NUCLEOTIDE SEQUENCE</scope>
    <source>
        <strain evidence="2">CBS2887</strain>
    </source>
</reference>
<evidence type="ECO:0008006" key="4">
    <source>
        <dbReference type="Google" id="ProtNLM"/>
    </source>
</evidence>
<accession>A0A9P8PI35</accession>
<keyword evidence="3" id="KW-1185">Reference proteome</keyword>
<evidence type="ECO:0000313" key="3">
    <source>
        <dbReference type="Proteomes" id="UP000774326"/>
    </source>
</evidence>
<feature type="signal peptide" evidence="1">
    <location>
        <begin position="1"/>
        <end position="25"/>
    </location>
</feature>
<dbReference type="Proteomes" id="UP000774326">
    <property type="component" value="Unassembled WGS sequence"/>
</dbReference>
<proteinExistence type="predicted"/>
<feature type="chain" id="PRO_5040495709" description="Secreted protein" evidence="1">
    <location>
        <begin position="26"/>
        <end position="217"/>
    </location>
</feature>
<dbReference type="EMBL" id="JAEUBG010005835">
    <property type="protein sequence ID" value="KAH3672232.1"/>
    <property type="molecule type" value="Genomic_DNA"/>
</dbReference>
<comment type="caution">
    <text evidence="2">The sequence shown here is derived from an EMBL/GenBank/DDBJ whole genome shotgun (WGS) entry which is preliminary data.</text>
</comment>